<proteinExistence type="predicted"/>
<evidence type="ECO:0000313" key="2">
    <source>
        <dbReference type="Proteomes" id="UP000824115"/>
    </source>
</evidence>
<dbReference type="InterPro" id="IPR054207">
    <property type="entry name" value="DUF6913"/>
</dbReference>
<accession>A0A9D2K8V6</accession>
<reference evidence="1" key="1">
    <citation type="journal article" date="2021" name="PeerJ">
        <title>Extensive microbial diversity within the chicken gut microbiome revealed by metagenomics and culture.</title>
        <authorList>
            <person name="Gilroy R."/>
            <person name="Ravi A."/>
            <person name="Getino M."/>
            <person name="Pursley I."/>
            <person name="Horton D.L."/>
            <person name="Alikhan N.F."/>
            <person name="Baker D."/>
            <person name="Gharbi K."/>
            <person name="Hall N."/>
            <person name="Watson M."/>
            <person name="Adriaenssens E.M."/>
            <person name="Foster-Nyarko E."/>
            <person name="Jarju S."/>
            <person name="Secka A."/>
            <person name="Antonio M."/>
            <person name="Oren A."/>
            <person name="Chaudhuri R.R."/>
            <person name="La Ragione R."/>
            <person name="Hildebrand F."/>
            <person name="Pallen M.J."/>
        </authorList>
    </citation>
    <scope>NUCLEOTIDE SEQUENCE</scope>
    <source>
        <strain evidence="1">Gambia16-554</strain>
    </source>
</reference>
<dbReference type="Pfam" id="PF21857">
    <property type="entry name" value="DUF6913"/>
    <property type="match status" value="1"/>
</dbReference>
<dbReference type="Proteomes" id="UP000824115">
    <property type="component" value="Unassembled WGS sequence"/>
</dbReference>
<dbReference type="EMBL" id="DXAW01000093">
    <property type="protein sequence ID" value="HIZ85848.1"/>
    <property type="molecule type" value="Genomic_DNA"/>
</dbReference>
<dbReference type="AlphaFoldDB" id="A0A9D2K8V6"/>
<organism evidence="1 2">
    <name type="scientific">Candidatus Coprenecus stercoravium</name>
    <dbReference type="NCBI Taxonomy" id="2840735"/>
    <lineage>
        <taxon>Bacteria</taxon>
        <taxon>Pseudomonadati</taxon>
        <taxon>Bacteroidota</taxon>
        <taxon>Bacteroidia</taxon>
        <taxon>Bacteroidales</taxon>
        <taxon>Rikenellaceae</taxon>
        <taxon>Rikenellaceae incertae sedis</taxon>
        <taxon>Candidatus Coprenecus</taxon>
    </lineage>
</organism>
<gene>
    <name evidence="1" type="ORF">IAC04_05105</name>
</gene>
<reference evidence="1" key="2">
    <citation type="submission" date="2021-04" db="EMBL/GenBank/DDBJ databases">
        <authorList>
            <person name="Gilroy R."/>
        </authorList>
    </citation>
    <scope>NUCLEOTIDE SEQUENCE</scope>
    <source>
        <strain evidence="1">Gambia16-554</strain>
    </source>
</reference>
<sequence>MRNWFLTRILQRKALKKLTDIHHGKYVSLSSAHLVGLIVNTENPDTAEAVKTFLKRMAAAGKACRVICLDFGKEPLTDQKLLNDSNVTILRRRNLNWYGIPRPESTAQFLQQPFDILIDLTSGKRLFQADFLLKKANAALLIGIENNRISQYDMVVSGNDGGESRSERLIDNIINYLTTIH</sequence>
<name>A0A9D2K8V6_9BACT</name>
<protein>
    <submittedName>
        <fullName evidence="1">Uncharacterized protein</fullName>
    </submittedName>
</protein>
<comment type="caution">
    <text evidence="1">The sequence shown here is derived from an EMBL/GenBank/DDBJ whole genome shotgun (WGS) entry which is preliminary data.</text>
</comment>
<evidence type="ECO:0000313" key="1">
    <source>
        <dbReference type="EMBL" id="HIZ85848.1"/>
    </source>
</evidence>